<dbReference type="Proteomes" id="UP000069902">
    <property type="component" value="Chromosome cPNK"/>
</dbReference>
<gene>
    <name evidence="2" type="ORF">PNK_0574</name>
</gene>
<evidence type="ECO:0000256" key="1">
    <source>
        <dbReference type="SAM" id="Phobius"/>
    </source>
</evidence>
<proteinExistence type="predicted"/>
<keyword evidence="1" id="KW-0472">Membrane</keyword>
<dbReference type="InParanoid" id="A0A0U5JBK7"/>
<feature type="transmembrane region" description="Helical" evidence="1">
    <location>
        <begin position="248"/>
        <end position="265"/>
    </location>
</feature>
<keyword evidence="1" id="KW-1133">Transmembrane helix</keyword>
<sequence length="300" mass="33324">MSYPYNVTQYPTLYPNLYTPSAPFQEMPLEMPQTTYPIPTYSQTYQTGFNPYMPQTVRPVLTQAMNTATNQLLAKAQEAASSVLPVNEPLHFQQAQAQPRDNNVVAAPLYVDLSRREYNVFSSRSDNHYHMNNEGKDDTGMRAFAVVAGLIVAGVSAYFLGKAIAQNEDEQEGSVKFQTLKDRWETNKEVYNAQDGILVDMIDQVADKTSAILSRQQTNRTHKIAMVALFFLSGSMAVAGGLMASSLLMGAGLVTGAAAGVFALYKLGYNYFSKRDTKDAQEIHDNLSQIMQRQMLLQVV</sequence>
<evidence type="ECO:0000313" key="3">
    <source>
        <dbReference type="Proteomes" id="UP000069902"/>
    </source>
</evidence>
<reference evidence="3" key="1">
    <citation type="submission" date="2015-09" db="EMBL/GenBank/DDBJ databases">
        <authorList>
            <person name="Bertelli C."/>
        </authorList>
    </citation>
    <scope>NUCLEOTIDE SEQUENCE [LARGE SCALE GENOMIC DNA]</scope>
    <source>
        <strain evidence="3">KNic</strain>
    </source>
</reference>
<dbReference type="PATRIC" id="fig|389348.3.peg.632"/>
<evidence type="ECO:0000313" key="2">
    <source>
        <dbReference type="EMBL" id="CUI16202.1"/>
    </source>
</evidence>
<feature type="transmembrane region" description="Helical" evidence="1">
    <location>
        <begin position="224"/>
        <end position="242"/>
    </location>
</feature>
<accession>A0A0U5JBK7</accession>
<dbReference type="RefSeq" id="WP_059060177.1">
    <property type="nucleotide sequence ID" value="NZ_LN879502.1"/>
</dbReference>
<keyword evidence="1" id="KW-0812">Transmembrane</keyword>
<keyword evidence="3" id="KW-1185">Reference proteome</keyword>
<dbReference type="EMBL" id="LN879502">
    <property type="protein sequence ID" value="CUI16202.1"/>
    <property type="molecule type" value="Genomic_DNA"/>
</dbReference>
<organism evidence="2 3">
    <name type="scientific">Candidatus Protochlamydia naegleriophila</name>
    <dbReference type="NCBI Taxonomy" id="389348"/>
    <lineage>
        <taxon>Bacteria</taxon>
        <taxon>Pseudomonadati</taxon>
        <taxon>Chlamydiota</taxon>
        <taxon>Chlamydiia</taxon>
        <taxon>Parachlamydiales</taxon>
        <taxon>Parachlamydiaceae</taxon>
        <taxon>Candidatus Protochlamydia</taxon>
    </lineage>
</organism>
<dbReference type="KEGG" id="pnl:PNK_0574"/>
<feature type="transmembrane region" description="Helical" evidence="1">
    <location>
        <begin position="141"/>
        <end position="161"/>
    </location>
</feature>
<dbReference type="AlphaFoldDB" id="A0A0U5JBK7"/>
<name>A0A0U5JBK7_9BACT</name>
<protein>
    <submittedName>
        <fullName evidence="2">Uncharacterized protein</fullName>
    </submittedName>
</protein>